<evidence type="ECO:0000259" key="2">
    <source>
        <dbReference type="Pfam" id="PF17667"/>
    </source>
</evidence>
<proteinExistence type="predicted"/>
<organism evidence="3 4">
    <name type="scientific">Metarhizium rileyi (strain RCEF 4871)</name>
    <name type="common">Nomuraea rileyi</name>
    <dbReference type="NCBI Taxonomy" id="1649241"/>
    <lineage>
        <taxon>Eukaryota</taxon>
        <taxon>Fungi</taxon>
        <taxon>Dikarya</taxon>
        <taxon>Ascomycota</taxon>
        <taxon>Pezizomycotina</taxon>
        <taxon>Sordariomycetes</taxon>
        <taxon>Hypocreomycetidae</taxon>
        <taxon>Hypocreales</taxon>
        <taxon>Clavicipitaceae</taxon>
        <taxon>Metarhizium</taxon>
    </lineage>
</organism>
<comment type="caution">
    <text evidence="3">The sequence shown here is derived from an EMBL/GenBank/DDBJ whole genome shotgun (WGS) entry which is preliminary data.</text>
</comment>
<gene>
    <name evidence="3" type="ORF">ED733_008720</name>
</gene>
<name>A0A5C6GMB7_METRR</name>
<evidence type="ECO:0000313" key="4">
    <source>
        <dbReference type="Proteomes" id="UP000317257"/>
    </source>
</evidence>
<dbReference type="Proteomes" id="UP000317257">
    <property type="component" value="Unassembled WGS sequence"/>
</dbReference>
<feature type="domain" description="Fungal-type protein kinase" evidence="2">
    <location>
        <begin position="459"/>
        <end position="517"/>
    </location>
</feature>
<feature type="region of interest" description="Disordered" evidence="1">
    <location>
        <begin position="409"/>
        <end position="456"/>
    </location>
</feature>
<protein>
    <recommendedName>
        <fullName evidence="2">Fungal-type protein kinase domain-containing protein</fullName>
    </recommendedName>
</protein>
<feature type="domain" description="Fungal-type protein kinase" evidence="2">
    <location>
        <begin position="245"/>
        <end position="383"/>
    </location>
</feature>
<dbReference type="EMBL" id="SBHS01000003">
    <property type="protein sequence ID" value="TWU77787.1"/>
    <property type="molecule type" value="Genomic_DNA"/>
</dbReference>
<dbReference type="PANTHER" id="PTHR38248:SF2">
    <property type="entry name" value="FUNK1 11"/>
    <property type="match status" value="1"/>
</dbReference>
<evidence type="ECO:0000256" key="1">
    <source>
        <dbReference type="SAM" id="MobiDB-lite"/>
    </source>
</evidence>
<sequence>MALSKEQIKIIADHPLNDLLARLPDTLHALTESYGSWRADVAALLGILVDSTAAYNLLLSDGSGNVADKLFPVRQKVRLGGSLNFSHFRTLLDTIINKSPDTDVWSAVIALIDAVNPPTPPPSSIVRTACGTPVKTSSSRLADSETRDIIERELFYEIRDCTHRSVPGFFEKHFDSTKWTKKQKNMLRSILANHDGARWENFPANPLEAHVWDWLADLEAKALTGAAYSLHTNKSANEFKNRKGQMDIFFQKPSRSKSGRFYYKHVLIVGEHTRSLGNTADFKACLLQLTRHVRSIFDDQPMRRFVHAFTIKATTMELWIFDRSGAYSSGEFDIHRDPEKFARALVAYATMDDESMGLDKSIDWESGSRYITIQNANGKSERVNEIMTIADLRAGLDFSDKTRHNFRTTIHDRSDGYNRLQDTDTSGSSRKRKSLDEDTRPPARRRPNSQGSALGTACGFKGMLIDLDLAKERDSKPSGARNQTGTMQFMAIQVLRGADHTYRHDLESFFHVLLWLCAMCAWDEKKKLYDEDEAQPAVSILRKWEIGNFVDIADAKEGHMTVNGVERIMDEFPNACYAAKSLCLKIRSLLFGDTARIMIGTPAGDPQRLYEAILTSFDEAIEQI</sequence>
<dbReference type="AlphaFoldDB" id="A0A5C6GMB7"/>
<evidence type="ECO:0000313" key="3">
    <source>
        <dbReference type="EMBL" id="TWU77787.1"/>
    </source>
</evidence>
<dbReference type="SUPFAM" id="SSF56112">
    <property type="entry name" value="Protein kinase-like (PK-like)"/>
    <property type="match status" value="1"/>
</dbReference>
<accession>A0A5C6GMB7</accession>
<dbReference type="Gene3D" id="1.10.510.10">
    <property type="entry name" value="Transferase(Phosphotransferase) domain 1"/>
    <property type="match status" value="1"/>
</dbReference>
<dbReference type="Pfam" id="PF17667">
    <property type="entry name" value="Pkinase_fungal"/>
    <property type="match status" value="2"/>
</dbReference>
<reference evidence="4" key="1">
    <citation type="submission" date="2018-12" db="EMBL/GenBank/DDBJ databases">
        <title>The complete genome of Metarhizium rileyi, a key fungal pathogen of Lepidoptera.</title>
        <authorList>
            <person name="Binneck E."/>
            <person name="Lastra C.C.L."/>
            <person name="Sosa-Gomez D.R."/>
        </authorList>
    </citation>
    <scope>NUCLEOTIDE SEQUENCE [LARGE SCALE GENOMIC DNA]</scope>
    <source>
        <strain evidence="4">Cep018-CH2</strain>
    </source>
</reference>
<dbReference type="InterPro" id="IPR040976">
    <property type="entry name" value="Pkinase_fungal"/>
</dbReference>
<dbReference type="InterPro" id="IPR011009">
    <property type="entry name" value="Kinase-like_dom_sf"/>
</dbReference>
<dbReference type="PANTHER" id="PTHR38248">
    <property type="entry name" value="FUNK1 6"/>
    <property type="match status" value="1"/>
</dbReference>